<dbReference type="Gene3D" id="3.40.50.300">
    <property type="entry name" value="P-loop containing nucleotide triphosphate hydrolases"/>
    <property type="match status" value="1"/>
</dbReference>
<gene>
    <name evidence="2" type="ORF">TRAPUB_8558</name>
</gene>
<dbReference type="InterPro" id="IPR052922">
    <property type="entry name" value="Cytidylate_Kinase-2"/>
</dbReference>
<dbReference type="SUPFAM" id="SSF52540">
    <property type="entry name" value="P-loop containing nucleoside triphosphate hydrolases"/>
    <property type="match status" value="1"/>
</dbReference>
<name>A0A1M2W4Z3_TRAPU</name>
<reference evidence="2 3" key="1">
    <citation type="submission" date="2016-10" db="EMBL/GenBank/DDBJ databases">
        <title>Genome sequence of the basidiomycete white-rot fungus Trametes pubescens.</title>
        <authorList>
            <person name="Makela M.R."/>
            <person name="Granchi Z."/>
            <person name="Peng M."/>
            <person name="De Vries R.P."/>
            <person name="Grigoriev I."/>
            <person name="Riley R."/>
            <person name="Hilden K."/>
        </authorList>
    </citation>
    <scope>NUCLEOTIDE SEQUENCE [LARGE SCALE GENOMIC DNA]</scope>
    <source>
        <strain evidence="2 3">FBCC735</strain>
    </source>
</reference>
<evidence type="ECO:0000313" key="2">
    <source>
        <dbReference type="EMBL" id="OJT14886.1"/>
    </source>
</evidence>
<keyword evidence="3" id="KW-1185">Reference proteome</keyword>
<accession>A0A1M2W4Z3</accession>
<dbReference type="AlphaFoldDB" id="A0A1M2W4Z3"/>
<dbReference type="InterPro" id="IPR027417">
    <property type="entry name" value="P-loop_NTPase"/>
</dbReference>
<sequence length="381" mass="42011">MTTFGMPFFLEDKTGRVTGSEFVDLHNRMHLSLKQTLHDATHSAYVIYDLSRASGAGRGGYLVPLATLDFPASHALGTIKIGEGAHVPMGEYLAKTGSARARKFRASDGQDYRWTLQANGEWQCVNARSGYHIATYSMKPAGEPQYAGSSGCMLTVEEAYPHLVGAPPPLLGDAAGNFRVQIVGNSGSGKSTLGRELAAILNLPYIALDVLFFGAGWKERPRDEFCAKVRAALDSHPRGWIVDGNYTNKLGDMILDSATDIIWLDPPLLLYFPRLCWRTALRLLRLRPPCSPGCEESLERIFSRDSIIWWCLSNHWVVRKRYAEPHRVDGVLAGGKRRRIGGWGGELAAWKRDVQAMVLRDQVLRAKQPTGAPVLPLAAVP</sequence>
<dbReference type="PANTHER" id="PTHR37816">
    <property type="entry name" value="YALI0E33011P"/>
    <property type="match status" value="1"/>
</dbReference>
<proteinExistence type="predicted"/>
<dbReference type="OMA" id="WKERPRD"/>
<dbReference type="InterPro" id="IPR046528">
    <property type="entry name" value="DUF6593"/>
</dbReference>
<organism evidence="2 3">
    <name type="scientific">Trametes pubescens</name>
    <name type="common">White-rot fungus</name>
    <dbReference type="NCBI Taxonomy" id="154538"/>
    <lineage>
        <taxon>Eukaryota</taxon>
        <taxon>Fungi</taxon>
        <taxon>Dikarya</taxon>
        <taxon>Basidiomycota</taxon>
        <taxon>Agaricomycotina</taxon>
        <taxon>Agaricomycetes</taxon>
        <taxon>Polyporales</taxon>
        <taxon>Polyporaceae</taxon>
        <taxon>Trametes</taxon>
    </lineage>
</organism>
<protein>
    <recommendedName>
        <fullName evidence="1">DUF6593 domain-containing protein</fullName>
    </recommendedName>
</protein>
<feature type="domain" description="DUF6593" evidence="1">
    <location>
        <begin position="63"/>
        <end position="145"/>
    </location>
</feature>
<dbReference type="Proteomes" id="UP000184267">
    <property type="component" value="Unassembled WGS sequence"/>
</dbReference>
<evidence type="ECO:0000313" key="3">
    <source>
        <dbReference type="Proteomes" id="UP000184267"/>
    </source>
</evidence>
<dbReference type="OrthoDB" id="3242031at2759"/>
<evidence type="ECO:0000259" key="1">
    <source>
        <dbReference type="Pfam" id="PF20236"/>
    </source>
</evidence>
<dbReference type="EMBL" id="MNAD01000223">
    <property type="protein sequence ID" value="OJT14886.1"/>
    <property type="molecule type" value="Genomic_DNA"/>
</dbReference>
<dbReference type="PANTHER" id="PTHR37816:SF1">
    <property type="entry name" value="TOXIN"/>
    <property type="match status" value="1"/>
</dbReference>
<comment type="caution">
    <text evidence="2">The sequence shown here is derived from an EMBL/GenBank/DDBJ whole genome shotgun (WGS) entry which is preliminary data.</text>
</comment>
<dbReference type="Pfam" id="PF20236">
    <property type="entry name" value="DUF6593"/>
    <property type="match status" value="1"/>
</dbReference>